<dbReference type="PROSITE" id="PS01124">
    <property type="entry name" value="HTH_ARAC_FAMILY_2"/>
    <property type="match status" value="1"/>
</dbReference>
<comment type="caution">
    <text evidence="6">The sequence shown here is derived from an EMBL/GenBank/DDBJ whole genome shotgun (WGS) entry which is preliminary data.</text>
</comment>
<proteinExistence type="predicted"/>
<keyword evidence="1" id="KW-0805">Transcription regulation</keyword>
<dbReference type="InterPro" id="IPR018060">
    <property type="entry name" value="HTH_AraC"/>
</dbReference>
<dbReference type="Gene3D" id="1.10.10.60">
    <property type="entry name" value="Homeodomain-like"/>
    <property type="match status" value="1"/>
</dbReference>
<accession>A0AAW3ZDY7</accession>
<dbReference type="SUPFAM" id="SSF46689">
    <property type="entry name" value="Homeodomain-like"/>
    <property type="match status" value="2"/>
</dbReference>
<dbReference type="InterPro" id="IPR050204">
    <property type="entry name" value="AraC_XylS_family_regulators"/>
</dbReference>
<protein>
    <submittedName>
        <fullName evidence="6">Helix-turn-helix domain-containing protein</fullName>
    </submittedName>
</protein>
<keyword evidence="7" id="KW-1185">Reference proteome</keyword>
<keyword evidence="2" id="KW-0238">DNA-binding</keyword>
<dbReference type="InterPro" id="IPR018062">
    <property type="entry name" value="HTH_AraC-typ_CS"/>
</dbReference>
<dbReference type="PROSITE" id="PS00041">
    <property type="entry name" value="HTH_ARAC_FAMILY_1"/>
    <property type="match status" value="1"/>
</dbReference>
<evidence type="ECO:0000313" key="7">
    <source>
        <dbReference type="Proteomes" id="UP000613768"/>
    </source>
</evidence>
<feature type="region of interest" description="Disordered" evidence="4">
    <location>
        <begin position="249"/>
        <end position="269"/>
    </location>
</feature>
<evidence type="ECO:0000259" key="5">
    <source>
        <dbReference type="PROSITE" id="PS01124"/>
    </source>
</evidence>
<dbReference type="SMART" id="SM00342">
    <property type="entry name" value="HTH_ARAC"/>
    <property type="match status" value="1"/>
</dbReference>
<feature type="domain" description="HTH araC/xylS-type" evidence="5">
    <location>
        <begin position="152"/>
        <end position="252"/>
    </location>
</feature>
<dbReference type="AlphaFoldDB" id="A0AAW3ZDY7"/>
<dbReference type="PANTHER" id="PTHR46796">
    <property type="entry name" value="HTH-TYPE TRANSCRIPTIONAL ACTIVATOR RHAS-RELATED"/>
    <property type="match status" value="1"/>
</dbReference>
<organism evidence="6 7">
    <name type="scientific">Pseudomarimonas arenosa</name>
    <dbReference type="NCBI Taxonomy" id="2774145"/>
    <lineage>
        <taxon>Bacteria</taxon>
        <taxon>Pseudomonadati</taxon>
        <taxon>Pseudomonadota</taxon>
        <taxon>Gammaproteobacteria</taxon>
        <taxon>Lysobacterales</taxon>
        <taxon>Lysobacteraceae</taxon>
        <taxon>Pseudomarimonas</taxon>
    </lineage>
</organism>
<dbReference type="Pfam" id="PF12833">
    <property type="entry name" value="HTH_18"/>
    <property type="match status" value="1"/>
</dbReference>
<name>A0AAW3ZDY7_9GAMM</name>
<dbReference type="GO" id="GO:0043565">
    <property type="term" value="F:sequence-specific DNA binding"/>
    <property type="evidence" value="ECO:0007669"/>
    <property type="project" value="InterPro"/>
</dbReference>
<dbReference type="PANTHER" id="PTHR46796:SF2">
    <property type="entry name" value="TRANSCRIPTIONAL REGULATORY PROTEIN"/>
    <property type="match status" value="1"/>
</dbReference>
<evidence type="ECO:0000256" key="2">
    <source>
        <dbReference type="ARBA" id="ARBA00023125"/>
    </source>
</evidence>
<evidence type="ECO:0000256" key="1">
    <source>
        <dbReference type="ARBA" id="ARBA00023015"/>
    </source>
</evidence>
<dbReference type="InterPro" id="IPR009057">
    <property type="entry name" value="Homeodomain-like_sf"/>
</dbReference>
<reference evidence="6 7" key="1">
    <citation type="submission" date="2020-09" db="EMBL/GenBank/DDBJ databases">
        <title>Pseudoxanthomonas sp. CAU 1598 isolated from sand of Yaerae Beach.</title>
        <authorList>
            <person name="Kim W."/>
        </authorList>
    </citation>
    <scope>NUCLEOTIDE SEQUENCE [LARGE SCALE GENOMIC DNA]</scope>
    <source>
        <strain evidence="6 7">CAU 1598</strain>
    </source>
</reference>
<gene>
    <name evidence="6" type="ORF">IFO71_01420</name>
</gene>
<keyword evidence="3" id="KW-0804">Transcription</keyword>
<dbReference type="RefSeq" id="WP_192027738.1">
    <property type="nucleotide sequence ID" value="NZ_JACYTR010000002.1"/>
</dbReference>
<evidence type="ECO:0000313" key="6">
    <source>
        <dbReference type="EMBL" id="MBD8524388.1"/>
    </source>
</evidence>
<dbReference type="EMBL" id="JACYTR010000002">
    <property type="protein sequence ID" value="MBD8524388.1"/>
    <property type="molecule type" value="Genomic_DNA"/>
</dbReference>
<evidence type="ECO:0000256" key="3">
    <source>
        <dbReference type="ARBA" id="ARBA00023163"/>
    </source>
</evidence>
<sequence length="269" mass="28542">MTGQDQGSAWVGRVALGPGWAVFTGCAGDNRPHRHPALQLALSVEGPVRADVDGRLVEGAGLLIGPDVTHRLHPGPVRLLYVERQSAAGLRLGALCRHGLVVFDAATASRLCALWQTHNDAASIDPLIAALAGGSIDTQVEQSSAQPTSSRRRIRAVIADLPQRPAAEWTLARLSAATALSPSRFAHAFREQTGMALRPYLRWLRLALALGAVSRGASLTDAAHAAGFADAAHFTRTMRRHFGVTPGSLLVPLRSRHPDPSLEAGTTRP</sequence>
<dbReference type="Proteomes" id="UP000613768">
    <property type="component" value="Unassembled WGS sequence"/>
</dbReference>
<dbReference type="GO" id="GO:0003700">
    <property type="term" value="F:DNA-binding transcription factor activity"/>
    <property type="evidence" value="ECO:0007669"/>
    <property type="project" value="InterPro"/>
</dbReference>
<evidence type="ECO:0000256" key="4">
    <source>
        <dbReference type="SAM" id="MobiDB-lite"/>
    </source>
</evidence>